<dbReference type="RefSeq" id="WP_058501812.1">
    <property type="nucleotide sequence ID" value="NZ_CAAAJA010000119.1"/>
</dbReference>
<dbReference type="Proteomes" id="UP000054761">
    <property type="component" value="Unassembled WGS sequence"/>
</dbReference>
<dbReference type="EMBL" id="LNYH01000079">
    <property type="protein sequence ID" value="KTD22915.1"/>
    <property type="molecule type" value="Genomic_DNA"/>
</dbReference>
<sequence length="484" mass="55605">MKISVSQALLILLDKYKKDKARFKELKSLYLSGAKDEKSLKLINKYLNDDILQKYEVSREPEVINEDSSRRYFETHLAYETLSRKIDGFTAEEIKTYTQWIKELVPDYYNQLWDRVVIEHKGKADNIEREYSDFFNKLKNHEIFTDFSEENRGKIVNIVAAAFIAMVIASNKPDALPLDIYGEGIYLERGKKDKSGQKSTATSAYGLLRGHSPLPRDDKALMAKPQRFLKPSDQATYDLQAQWVKDNFDRLVHPFSNSISGTMLCQLRALLKIRENLKALDSNFQLENPEQLIPLSPEKLETFMTTFISVMLFNSGGHTLYEYAAPLELDKVQEAFSDVEGFNQLNLEELFLTSNEEAFDVALNKAIEYNNQLLLKSDIHQEIQEKKTAFDLKTLKAAIEESPFSSNVKENFNQLLNDSDVDKVKMCLIQAEKLNDIIQKNEERVSSELFSSYRQGSARHKIVTKNLNEAIDALSHGEVTHVTH</sequence>
<evidence type="ECO:0000313" key="1">
    <source>
        <dbReference type="EMBL" id="KTD22915.1"/>
    </source>
</evidence>
<dbReference type="PATRIC" id="fig|454.4.peg.1580"/>
<evidence type="ECO:0000313" key="2">
    <source>
        <dbReference type="Proteomes" id="UP000054761"/>
    </source>
</evidence>
<comment type="caution">
    <text evidence="1">The sequence shown here is derived from an EMBL/GenBank/DDBJ whole genome shotgun (WGS) entry which is preliminary data.</text>
</comment>
<keyword evidence="2" id="KW-1185">Reference proteome</keyword>
<reference evidence="1 2" key="1">
    <citation type="submission" date="2015-11" db="EMBL/GenBank/DDBJ databases">
        <title>Genomic analysis of 38 Legionella species identifies large and diverse effector repertoires.</title>
        <authorList>
            <person name="Burstein D."/>
            <person name="Amaro F."/>
            <person name="Zusman T."/>
            <person name="Lifshitz Z."/>
            <person name="Cohen O."/>
            <person name="Gilbert J.A."/>
            <person name="Pupko T."/>
            <person name="Shuman H.A."/>
            <person name="Segal G."/>
        </authorList>
    </citation>
    <scope>NUCLEOTIDE SEQUENCE [LARGE SCALE GENOMIC DNA]</scope>
    <source>
        <strain evidence="1 2">Bercovier 4</strain>
    </source>
</reference>
<dbReference type="AlphaFoldDB" id="A0A0W0VS44"/>
<proteinExistence type="predicted"/>
<name>A0A0W0VS44_9GAMM</name>
<dbReference type="OrthoDB" id="5652986at2"/>
<protein>
    <submittedName>
        <fullName evidence="1">Uncharacterized protein</fullName>
    </submittedName>
</protein>
<organism evidence="1 2">
    <name type="scientific">Legionella israelensis</name>
    <dbReference type="NCBI Taxonomy" id="454"/>
    <lineage>
        <taxon>Bacteria</taxon>
        <taxon>Pseudomonadati</taxon>
        <taxon>Pseudomonadota</taxon>
        <taxon>Gammaproteobacteria</taxon>
        <taxon>Legionellales</taxon>
        <taxon>Legionellaceae</taxon>
        <taxon>Legionella</taxon>
    </lineage>
</organism>
<accession>A0A0W0VS44</accession>
<gene>
    <name evidence="1" type="ORF">Lisr_1456</name>
</gene>